<protein>
    <recommendedName>
        <fullName evidence="3">Vgr related protein</fullName>
    </recommendedName>
</protein>
<sequence>MGPIVRALTQAEAGLAREAFGGALRLDMVRLIAWPFRRAFVAGRWFGRDWIVWPHRSLVADFAAASAQVQGVLIHELTHVWQAQQGVNLLWAKLKAGDTAASYAYDPFAMHRWEALNIEQQAMVMEHRFHGLRGRSTPGSPAFYAALCPFEPKSEPGTCAPSRDAPS</sequence>
<gene>
    <name evidence="1" type="ORF">P0Y50_11485</name>
</gene>
<name>A0AAJ5WZG6_9CAUL</name>
<dbReference type="EMBL" id="CP119326">
    <property type="protein sequence ID" value="WEK39164.1"/>
    <property type="molecule type" value="Genomic_DNA"/>
</dbReference>
<evidence type="ECO:0000313" key="2">
    <source>
        <dbReference type="Proteomes" id="UP001213664"/>
    </source>
</evidence>
<proteinExistence type="predicted"/>
<dbReference type="Proteomes" id="UP001213664">
    <property type="component" value="Chromosome"/>
</dbReference>
<reference evidence="1" key="1">
    <citation type="submission" date="2023-03" db="EMBL/GenBank/DDBJ databases">
        <title>Andean soil-derived lignocellulolytic bacterial consortium as a source of novel taxa and putative plastic-active enzymes.</title>
        <authorList>
            <person name="Diaz-Garcia L."/>
            <person name="Chuvochina M."/>
            <person name="Feuerriegel G."/>
            <person name="Bunk B."/>
            <person name="Sproer C."/>
            <person name="Streit W.R."/>
            <person name="Rodriguez L.M."/>
            <person name="Overmann J."/>
            <person name="Jimenez D.J."/>
        </authorList>
    </citation>
    <scope>NUCLEOTIDE SEQUENCE</scope>
    <source>
        <strain evidence="1">MAG 833</strain>
    </source>
</reference>
<dbReference type="AlphaFoldDB" id="A0AAJ5WZG6"/>
<evidence type="ECO:0000313" key="1">
    <source>
        <dbReference type="EMBL" id="WEK39164.1"/>
    </source>
</evidence>
<accession>A0AAJ5WZG6</accession>
<evidence type="ECO:0008006" key="3">
    <source>
        <dbReference type="Google" id="ProtNLM"/>
    </source>
</evidence>
<organism evidence="1 2">
    <name type="scientific">Candidatus Brevundimonas colombiensis</name>
    <dbReference type="NCBI Taxonomy" id="3121376"/>
    <lineage>
        <taxon>Bacteria</taxon>
        <taxon>Pseudomonadati</taxon>
        <taxon>Pseudomonadota</taxon>
        <taxon>Alphaproteobacteria</taxon>
        <taxon>Caulobacterales</taxon>
        <taxon>Caulobacteraceae</taxon>
        <taxon>Brevundimonas</taxon>
    </lineage>
</organism>